<evidence type="ECO:0000256" key="1">
    <source>
        <dbReference type="SAM" id="MobiDB-lite"/>
    </source>
</evidence>
<gene>
    <name evidence="2" type="ORF">PCOR1329_LOCUS22883</name>
</gene>
<organism evidence="2 3">
    <name type="scientific">Prorocentrum cordatum</name>
    <dbReference type="NCBI Taxonomy" id="2364126"/>
    <lineage>
        <taxon>Eukaryota</taxon>
        <taxon>Sar</taxon>
        <taxon>Alveolata</taxon>
        <taxon>Dinophyceae</taxon>
        <taxon>Prorocentrales</taxon>
        <taxon>Prorocentraceae</taxon>
        <taxon>Prorocentrum</taxon>
    </lineage>
</organism>
<keyword evidence="3" id="KW-1185">Reference proteome</keyword>
<comment type="caution">
    <text evidence="2">The sequence shown here is derived from an EMBL/GenBank/DDBJ whole genome shotgun (WGS) entry which is preliminary data.</text>
</comment>
<name>A0ABN9RX45_9DINO</name>
<evidence type="ECO:0000313" key="3">
    <source>
        <dbReference type="Proteomes" id="UP001189429"/>
    </source>
</evidence>
<dbReference type="Proteomes" id="UP001189429">
    <property type="component" value="Unassembled WGS sequence"/>
</dbReference>
<proteinExistence type="predicted"/>
<sequence>RSDRFDRCDLQRRRHRARTNLQADAPPAALHLPGLHHEPAGGRGAGGAVRAVVRRRALHIGPLPLLLRLGGHRFAQTAGGRVHFPSWAESFSNMILFTTANNPDAWVQIYVQHRNSRLHSSSSPATSY</sequence>
<protein>
    <recommendedName>
        <fullName evidence="4">Phospholipase B-like</fullName>
    </recommendedName>
</protein>
<evidence type="ECO:0000313" key="2">
    <source>
        <dbReference type="EMBL" id="CAK0821670.1"/>
    </source>
</evidence>
<feature type="non-terminal residue" evidence="2">
    <location>
        <position position="1"/>
    </location>
</feature>
<dbReference type="EMBL" id="CAUYUJ010007689">
    <property type="protein sequence ID" value="CAK0821670.1"/>
    <property type="molecule type" value="Genomic_DNA"/>
</dbReference>
<reference evidence="2" key="1">
    <citation type="submission" date="2023-10" db="EMBL/GenBank/DDBJ databases">
        <authorList>
            <person name="Chen Y."/>
            <person name="Shah S."/>
            <person name="Dougan E. K."/>
            <person name="Thang M."/>
            <person name="Chan C."/>
        </authorList>
    </citation>
    <scope>NUCLEOTIDE SEQUENCE [LARGE SCALE GENOMIC DNA]</scope>
</reference>
<accession>A0ABN9RX45</accession>
<evidence type="ECO:0008006" key="4">
    <source>
        <dbReference type="Google" id="ProtNLM"/>
    </source>
</evidence>
<feature type="region of interest" description="Disordered" evidence="1">
    <location>
        <begin position="14"/>
        <end position="43"/>
    </location>
</feature>